<evidence type="ECO:0000313" key="1">
    <source>
        <dbReference type="EMBL" id="MBB3103256.1"/>
    </source>
</evidence>
<proteinExistence type="predicted"/>
<sequence>MREAIVAALRESARLGLSVALLAVPDALPWLESGELVRVLPRWWAFLGNLRENHRKRKRIAACRAAITGNSMGIERDQNLGCSFRAQLVLALSSLLVYQH</sequence>
<dbReference type="GO" id="GO:0003677">
    <property type="term" value="F:DNA binding"/>
    <property type="evidence" value="ECO:0007669"/>
    <property type="project" value="UniProtKB-KW"/>
</dbReference>
<protein>
    <submittedName>
        <fullName evidence="1">DNA-binding transcriptional LysR family regulator</fullName>
    </submittedName>
</protein>
<dbReference type="AlphaFoldDB" id="A0A839T443"/>
<gene>
    <name evidence="1" type="ORF">FHR87_001651</name>
</gene>
<keyword evidence="2" id="KW-1185">Reference proteome</keyword>
<name>A0A839T443_AZOMA</name>
<dbReference type="Proteomes" id="UP000549250">
    <property type="component" value="Unassembled WGS sequence"/>
</dbReference>
<organism evidence="1 2">
    <name type="scientific">Azomonas macrocytogenes</name>
    <name type="common">Azotobacter macrocytogenes</name>
    <dbReference type="NCBI Taxonomy" id="69962"/>
    <lineage>
        <taxon>Bacteria</taxon>
        <taxon>Pseudomonadati</taxon>
        <taxon>Pseudomonadota</taxon>
        <taxon>Gammaproteobacteria</taxon>
        <taxon>Pseudomonadales</taxon>
        <taxon>Pseudomonadaceae</taxon>
        <taxon>Azomonas</taxon>
    </lineage>
</organism>
<comment type="caution">
    <text evidence="1">The sequence shown here is derived from an EMBL/GenBank/DDBJ whole genome shotgun (WGS) entry which is preliminary data.</text>
</comment>
<accession>A0A839T443</accession>
<reference evidence="1 2" key="1">
    <citation type="submission" date="2020-08" db="EMBL/GenBank/DDBJ databases">
        <title>Genomic Encyclopedia of Type Strains, Phase III (KMG-III): the genomes of soil and plant-associated and newly described type strains.</title>
        <authorList>
            <person name="Whitman W."/>
        </authorList>
    </citation>
    <scope>NUCLEOTIDE SEQUENCE [LARGE SCALE GENOMIC DNA]</scope>
    <source>
        <strain evidence="1 2">CECT 4462</strain>
    </source>
</reference>
<evidence type="ECO:0000313" key="2">
    <source>
        <dbReference type="Proteomes" id="UP000549250"/>
    </source>
</evidence>
<keyword evidence="1" id="KW-0238">DNA-binding</keyword>
<dbReference type="RefSeq" id="WP_246335872.1">
    <property type="nucleotide sequence ID" value="NZ_JACHXI010000006.1"/>
</dbReference>
<dbReference type="EMBL" id="JACHXI010000006">
    <property type="protein sequence ID" value="MBB3103256.1"/>
    <property type="molecule type" value="Genomic_DNA"/>
</dbReference>